<gene>
    <name evidence="6" type="ORF">AURANDRAFT_9133</name>
</gene>
<dbReference type="AlphaFoldDB" id="F0YQQ2"/>
<evidence type="ECO:0000256" key="3">
    <source>
        <dbReference type="ARBA" id="ARBA00022729"/>
    </source>
</evidence>
<dbReference type="InParanoid" id="F0YQQ2"/>
<dbReference type="Gene3D" id="3.40.50.1820">
    <property type="entry name" value="alpha/beta hydrolase"/>
    <property type="match status" value="1"/>
</dbReference>
<dbReference type="GO" id="GO:0004252">
    <property type="term" value="F:serine-type endopeptidase activity"/>
    <property type="evidence" value="ECO:0007669"/>
    <property type="project" value="InterPro"/>
</dbReference>
<dbReference type="Pfam" id="PF05577">
    <property type="entry name" value="Peptidase_S28"/>
    <property type="match status" value="1"/>
</dbReference>
<organism evidence="7">
    <name type="scientific">Aureococcus anophagefferens</name>
    <name type="common">Harmful bloom alga</name>
    <dbReference type="NCBI Taxonomy" id="44056"/>
    <lineage>
        <taxon>Eukaryota</taxon>
        <taxon>Sar</taxon>
        <taxon>Stramenopiles</taxon>
        <taxon>Ochrophyta</taxon>
        <taxon>Pelagophyceae</taxon>
        <taxon>Pelagomonadales</taxon>
        <taxon>Pelagomonadaceae</taxon>
        <taxon>Aureococcus</taxon>
    </lineage>
</organism>
<dbReference type="OrthoDB" id="2130629at2759"/>
<dbReference type="RefSeq" id="XP_009042746.1">
    <property type="nucleotide sequence ID" value="XM_009044498.1"/>
</dbReference>
<feature type="non-terminal residue" evidence="6">
    <location>
        <position position="1"/>
    </location>
</feature>
<dbReference type="InterPro" id="IPR002471">
    <property type="entry name" value="Pept_S9_AS"/>
</dbReference>
<feature type="non-terminal residue" evidence="6">
    <location>
        <position position="138"/>
    </location>
</feature>
<dbReference type="PANTHER" id="PTHR11010:SF38">
    <property type="entry name" value="LYSOSOMAL PRO-X CARBOXYPEPTIDASE"/>
    <property type="match status" value="1"/>
</dbReference>
<evidence type="ECO:0000256" key="4">
    <source>
        <dbReference type="ARBA" id="ARBA00022801"/>
    </source>
</evidence>
<dbReference type="InterPro" id="IPR008758">
    <property type="entry name" value="Peptidase_S28"/>
</dbReference>
<dbReference type="KEGG" id="aaf:AURANDRAFT_9133"/>
<keyword evidence="5" id="KW-0325">Glycoprotein</keyword>
<protein>
    <recommendedName>
        <fullName evidence="8">Peptidase S9 prolyl oligopeptidase catalytic domain-containing protein</fullName>
    </recommendedName>
</protein>
<dbReference type="Proteomes" id="UP000002729">
    <property type="component" value="Unassembled WGS sequence"/>
</dbReference>
<keyword evidence="4" id="KW-0378">Hydrolase</keyword>
<dbReference type="GO" id="GO:0008239">
    <property type="term" value="F:dipeptidyl-peptidase activity"/>
    <property type="evidence" value="ECO:0007669"/>
    <property type="project" value="TreeGrafter"/>
</dbReference>
<keyword evidence="3" id="KW-0732">Signal</keyword>
<dbReference type="ESTHER" id="auran-f0ye99">
    <property type="family name" value="Prolylcarboxypeptidase"/>
</dbReference>
<dbReference type="eggNOG" id="KOG2183">
    <property type="taxonomic scope" value="Eukaryota"/>
</dbReference>
<dbReference type="GO" id="GO:0070008">
    <property type="term" value="F:serine-type exopeptidase activity"/>
    <property type="evidence" value="ECO:0007669"/>
    <property type="project" value="InterPro"/>
</dbReference>
<evidence type="ECO:0000313" key="6">
    <source>
        <dbReference type="EMBL" id="EGB02557.1"/>
    </source>
</evidence>
<dbReference type="PROSITE" id="PS00708">
    <property type="entry name" value="PRO_ENDOPEP_SER"/>
    <property type="match status" value="1"/>
</dbReference>
<reference evidence="6 7" key="1">
    <citation type="journal article" date="2011" name="Proc. Natl. Acad. Sci. U.S.A.">
        <title>Niche of harmful alga Aureococcus anophagefferens revealed through ecogenomics.</title>
        <authorList>
            <person name="Gobler C.J."/>
            <person name="Berry D.L."/>
            <person name="Dyhrman S.T."/>
            <person name="Wilhelm S.W."/>
            <person name="Salamov A."/>
            <person name="Lobanov A.V."/>
            <person name="Zhang Y."/>
            <person name="Collier J.L."/>
            <person name="Wurch L.L."/>
            <person name="Kustka A.B."/>
            <person name="Dill B.D."/>
            <person name="Shah M."/>
            <person name="VerBerkmoes N.C."/>
            <person name="Kuo A."/>
            <person name="Terry A."/>
            <person name="Pangilinan J."/>
            <person name="Lindquist E.A."/>
            <person name="Lucas S."/>
            <person name="Paulsen I.T."/>
            <person name="Hattenrath-Lehmann T.K."/>
            <person name="Talmage S.C."/>
            <person name="Walker E.A."/>
            <person name="Koch F."/>
            <person name="Burson A.M."/>
            <person name="Marcoval M.A."/>
            <person name="Tang Y.Z."/>
            <person name="Lecleir G.R."/>
            <person name="Coyne K.J."/>
            <person name="Berg G.M."/>
            <person name="Bertrand E.M."/>
            <person name="Saito M.A."/>
            <person name="Gladyshev V.N."/>
            <person name="Grigoriev I.V."/>
        </authorList>
    </citation>
    <scope>NUCLEOTIDE SEQUENCE [LARGE SCALE GENOMIC DNA]</scope>
    <source>
        <strain evidence="7">CCMP 1984</strain>
    </source>
</reference>
<dbReference type="GO" id="GO:0006508">
    <property type="term" value="P:proteolysis"/>
    <property type="evidence" value="ECO:0007669"/>
    <property type="project" value="UniProtKB-KW"/>
</dbReference>
<sequence>LDHFDFTTNATFEQRVFVHADHWAPGGPIFLYCGNEDDVTLYVNATGLMWEHAAAFGAMLVFVEHRYYGATLPFGAASFEPEHLRYLSHEQALADLVNALRRIKATYGAENAKTVAFGGSYGGMLAAWLRMKYPAAVV</sequence>
<dbReference type="InterPro" id="IPR029058">
    <property type="entry name" value="AB_hydrolase_fold"/>
</dbReference>
<evidence type="ECO:0000256" key="5">
    <source>
        <dbReference type="ARBA" id="ARBA00023180"/>
    </source>
</evidence>
<accession>F0YQQ2</accession>
<proteinExistence type="inferred from homology"/>
<evidence type="ECO:0000313" key="7">
    <source>
        <dbReference type="Proteomes" id="UP000002729"/>
    </source>
</evidence>
<evidence type="ECO:0008006" key="8">
    <source>
        <dbReference type="Google" id="ProtNLM"/>
    </source>
</evidence>
<evidence type="ECO:0000256" key="1">
    <source>
        <dbReference type="ARBA" id="ARBA00011079"/>
    </source>
</evidence>
<keyword evidence="7" id="KW-1185">Reference proteome</keyword>
<dbReference type="SUPFAM" id="SSF53474">
    <property type="entry name" value="alpha/beta-Hydrolases"/>
    <property type="match status" value="1"/>
</dbReference>
<dbReference type="GeneID" id="20229341"/>
<keyword evidence="2" id="KW-0645">Protease</keyword>
<name>F0YQQ2_AURAN</name>
<comment type="similarity">
    <text evidence="1">Belongs to the peptidase S28 family.</text>
</comment>
<dbReference type="PANTHER" id="PTHR11010">
    <property type="entry name" value="PROTEASE S28 PRO-X CARBOXYPEPTIDASE-RELATED"/>
    <property type="match status" value="1"/>
</dbReference>
<dbReference type="EMBL" id="GL833439">
    <property type="protein sequence ID" value="EGB02557.1"/>
    <property type="molecule type" value="Genomic_DNA"/>
</dbReference>
<dbReference type="OMA" id="HITQLAW"/>
<evidence type="ECO:0000256" key="2">
    <source>
        <dbReference type="ARBA" id="ARBA00022670"/>
    </source>
</evidence>